<dbReference type="InterPro" id="IPR036322">
    <property type="entry name" value="WD40_repeat_dom_sf"/>
</dbReference>
<dbReference type="InterPro" id="IPR012952">
    <property type="entry name" value="BING4_C_dom"/>
</dbReference>
<dbReference type="PANTHER" id="PTHR14085">
    <property type="entry name" value="WD-REPEAT PROTEIN BING4"/>
    <property type="match status" value="1"/>
</dbReference>
<protein>
    <recommendedName>
        <fullName evidence="8">BING4 C-terminal domain-containing protein</fullName>
    </recommendedName>
</protein>
<organism evidence="9 10">
    <name type="scientific">Polysphondylium violaceum</name>
    <dbReference type="NCBI Taxonomy" id="133409"/>
    <lineage>
        <taxon>Eukaryota</taxon>
        <taxon>Amoebozoa</taxon>
        <taxon>Evosea</taxon>
        <taxon>Eumycetozoa</taxon>
        <taxon>Dictyostelia</taxon>
        <taxon>Dictyosteliales</taxon>
        <taxon>Dictyosteliaceae</taxon>
        <taxon>Polysphondylium</taxon>
    </lineage>
</organism>
<dbReference type="EMBL" id="AJWJ01000107">
    <property type="protein sequence ID" value="KAF2075264.1"/>
    <property type="molecule type" value="Genomic_DNA"/>
</dbReference>
<gene>
    <name evidence="9" type="ORF">CYY_003440</name>
</gene>
<keyword evidence="2" id="KW-0698">rRNA processing</keyword>
<dbReference type="Gene3D" id="2.130.10.10">
    <property type="entry name" value="YVTN repeat-like/Quinoprotein amine dehydrogenase"/>
    <property type="match status" value="1"/>
</dbReference>
<evidence type="ECO:0000259" key="8">
    <source>
        <dbReference type="SMART" id="SM01033"/>
    </source>
</evidence>
<name>A0A8J4PZQ1_9MYCE</name>
<evidence type="ECO:0000256" key="5">
    <source>
        <dbReference type="ARBA" id="ARBA00023242"/>
    </source>
</evidence>
<feature type="compositionally biased region" description="Basic residues" evidence="7">
    <location>
        <begin position="1"/>
        <end position="16"/>
    </location>
</feature>
<dbReference type="Pfam" id="PF00400">
    <property type="entry name" value="WD40"/>
    <property type="match status" value="1"/>
</dbReference>
<feature type="compositionally biased region" description="Acidic residues" evidence="7">
    <location>
        <begin position="96"/>
        <end position="108"/>
    </location>
</feature>
<dbReference type="OrthoDB" id="10251154at2759"/>
<evidence type="ECO:0000256" key="2">
    <source>
        <dbReference type="ARBA" id="ARBA00022552"/>
    </source>
</evidence>
<dbReference type="SMART" id="SM01033">
    <property type="entry name" value="BING4CT"/>
    <property type="match status" value="1"/>
</dbReference>
<feature type="repeat" description="WD" evidence="6">
    <location>
        <begin position="371"/>
        <end position="406"/>
    </location>
</feature>
<dbReference type="GO" id="GO:0030686">
    <property type="term" value="C:90S preribosome"/>
    <property type="evidence" value="ECO:0007669"/>
    <property type="project" value="TreeGrafter"/>
</dbReference>
<evidence type="ECO:0000313" key="10">
    <source>
        <dbReference type="Proteomes" id="UP000695562"/>
    </source>
</evidence>
<evidence type="ECO:0000256" key="6">
    <source>
        <dbReference type="PROSITE-ProRule" id="PRU00221"/>
    </source>
</evidence>
<dbReference type="SMART" id="SM00320">
    <property type="entry name" value="WD40"/>
    <property type="match status" value="2"/>
</dbReference>
<proteinExistence type="predicted"/>
<comment type="subcellular location">
    <subcellularLocation>
        <location evidence="1">Nucleus</location>
        <location evidence="1">Nucleolus</location>
    </subcellularLocation>
</comment>
<evidence type="ECO:0000256" key="1">
    <source>
        <dbReference type="ARBA" id="ARBA00004604"/>
    </source>
</evidence>
<dbReference type="Pfam" id="PF08149">
    <property type="entry name" value="BING4CT"/>
    <property type="match status" value="1"/>
</dbReference>
<keyword evidence="3 6" id="KW-0853">WD repeat</keyword>
<dbReference type="InterPro" id="IPR015943">
    <property type="entry name" value="WD40/YVTN_repeat-like_dom_sf"/>
</dbReference>
<feature type="region of interest" description="Disordered" evidence="7">
    <location>
        <begin position="1"/>
        <end position="125"/>
    </location>
</feature>
<dbReference type="InterPro" id="IPR040315">
    <property type="entry name" value="WDR46/Utp7"/>
</dbReference>
<dbReference type="GO" id="GO:0032040">
    <property type="term" value="C:small-subunit processome"/>
    <property type="evidence" value="ECO:0007669"/>
    <property type="project" value="TreeGrafter"/>
</dbReference>
<feature type="compositionally biased region" description="Basic and acidic residues" evidence="7">
    <location>
        <begin position="541"/>
        <end position="585"/>
    </location>
</feature>
<evidence type="ECO:0000256" key="7">
    <source>
        <dbReference type="SAM" id="MobiDB-lite"/>
    </source>
</evidence>
<dbReference type="AlphaFoldDB" id="A0A8J4PZQ1"/>
<dbReference type="PROSITE" id="PS50082">
    <property type="entry name" value="WD_REPEATS_2"/>
    <property type="match status" value="1"/>
</dbReference>
<comment type="caution">
    <text evidence="9">The sequence shown here is derived from an EMBL/GenBank/DDBJ whole genome shotgun (WGS) entry which is preliminary data.</text>
</comment>
<sequence>MLKKDIKKTTSGKKSVKKEQENDTLDQHWKNTNLYSTEESNHIDDDEDIDIKREQEDDEDTYNPLESLSKKRKITEFKNDKQEDDQQDQYSIKNEQEDDDDEDEEDDQQDKNKKKKSESNRIPKGARKYIKGEIVGSDGIKNPFLKNRINKFGEMKKEAAKAAMRTEMLLQQEAGFIIPDEGQKTYELSQNEIIKHVDIQSSARVFDLNLTPNGPYTMDFTKNGRHLLLAGERGHFTILDWTRGKKVSERHLGKPIRDACFLHNETMFAVAQKKYTYIYNSDGVELHWLKDHYDPKFLQFLPYHFLLVSATNKGQLIYEDVSIGQKVANLHFNGRLSAICKNPQNAVINLGYSSGTVEMFIPKSKDPIVKVLCHKTAITSVAVNLTGDYMVTSGMDKMVKVFDLRNTYQELHAFQTHSVANSISISDTNVLAIGQGKNTLLWKNPFDTNVREPYLMHKQSSVIKKVKFCPFEDILGIGTETGYSSILVPGSGIANYDSMEADPFASKKMKKEQEVKALLEKIPSDMITLNPNIIGTIQKDVKTEEDKHKRQDKPRVDKNRVYVDPKKIEEIDKRNKERKEKRESEILNPTSVRSALSRFEKN</sequence>
<dbReference type="InterPro" id="IPR001680">
    <property type="entry name" value="WD40_rpt"/>
</dbReference>
<dbReference type="FunFam" id="2.130.10.10:FF:000378">
    <property type="entry name" value="U3 small nucleolar RNA-associated protein 7"/>
    <property type="match status" value="1"/>
</dbReference>
<feature type="domain" description="BING4 C-terminal" evidence="8">
    <location>
        <begin position="453"/>
        <end position="531"/>
    </location>
</feature>
<dbReference type="Proteomes" id="UP000695562">
    <property type="component" value="Unassembled WGS sequence"/>
</dbReference>
<evidence type="ECO:0000256" key="4">
    <source>
        <dbReference type="ARBA" id="ARBA00022737"/>
    </source>
</evidence>
<keyword evidence="10" id="KW-1185">Reference proteome</keyword>
<accession>A0A8J4PZQ1</accession>
<dbReference type="GO" id="GO:0000462">
    <property type="term" value="P:maturation of SSU-rRNA from tricistronic rRNA transcript (SSU-rRNA, 5.8S rRNA, LSU-rRNA)"/>
    <property type="evidence" value="ECO:0007669"/>
    <property type="project" value="TreeGrafter"/>
</dbReference>
<dbReference type="SUPFAM" id="SSF50978">
    <property type="entry name" value="WD40 repeat-like"/>
    <property type="match status" value="1"/>
</dbReference>
<feature type="compositionally biased region" description="Basic and acidic residues" evidence="7">
    <location>
        <begin position="17"/>
        <end position="29"/>
    </location>
</feature>
<evidence type="ECO:0000256" key="3">
    <source>
        <dbReference type="ARBA" id="ARBA00022574"/>
    </source>
</evidence>
<keyword evidence="4" id="KW-0677">Repeat</keyword>
<feature type="region of interest" description="Disordered" evidence="7">
    <location>
        <begin position="541"/>
        <end position="602"/>
    </location>
</feature>
<dbReference type="PANTHER" id="PTHR14085:SF3">
    <property type="entry name" value="WD REPEAT-CONTAINING PROTEIN 46"/>
    <property type="match status" value="1"/>
</dbReference>
<keyword evidence="5" id="KW-0539">Nucleus</keyword>
<evidence type="ECO:0000313" key="9">
    <source>
        <dbReference type="EMBL" id="KAF2075264.1"/>
    </source>
</evidence>
<reference evidence="9" key="1">
    <citation type="submission" date="2020-01" db="EMBL/GenBank/DDBJ databases">
        <title>Development of genomics and gene disruption for Polysphondylium violaceum indicates a role for the polyketide synthase stlB in stalk morphogenesis.</title>
        <authorList>
            <person name="Narita B."/>
            <person name="Kawabe Y."/>
            <person name="Kin K."/>
            <person name="Saito T."/>
            <person name="Gibbs R."/>
            <person name="Kuspa A."/>
            <person name="Muzny D."/>
            <person name="Queller D."/>
            <person name="Richards S."/>
            <person name="Strassman J."/>
            <person name="Sucgang R."/>
            <person name="Worley K."/>
            <person name="Schaap P."/>
        </authorList>
    </citation>
    <scope>NUCLEOTIDE SEQUENCE</scope>
    <source>
        <strain evidence="9">QSvi11</strain>
    </source>
</reference>